<dbReference type="EMBL" id="ARYN01000005">
    <property type="protein sequence ID" value="ORL46340.1"/>
    <property type="molecule type" value="Genomic_DNA"/>
</dbReference>
<proteinExistence type="predicted"/>
<sequence length="93" mass="10386">MGNRFTTKFEKADKAFDGIYQDELNQLMGLSKDQIDRIIPDTTDLRVYSVLIDVVKEASEKNLSQAELLGNIRELGDVAVTLAKKVPKFAALL</sequence>
<evidence type="ECO:0000313" key="2">
    <source>
        <dbReference type="Proteomes" id="UP000192746"/>
    </source>
</evidence>
<organism evidence="1 2">
    <name type="scientific">Zunongwangia atlantica 22II14-10F7</name>
    <dbReference type="NCBI Taxonomy" id="1185767"/>
    <lineage>
        <taxon>Bacteria</taxon>
        <taxon>Pseudomonadati</taxon>
        <taxon>Bacteroidota</taxon>
        <taxon>Flavobacteriia</taxon>
        <taxon>Flavobacteriales</taxon>
        <taxon>Flavobacteriaceae</taxon>
        <taxon>Zunongwangia</taxon>
    </lineage>
</organism>
<comment type="caution">
    <text evidence="1">The sequence shown here is derived from an EMBL/GenBank/DDBJ whole genome shotgun (WGS) entry which is preliminary data.</text>
</comment>
<reference evidence="1 2" key="1">
    <citation type="submission" date="2013-04" db="EMBL/GenBank/DDBJ databases">
        <title>Zunongwangia sp. 22II14-10F7 Genome Sequencing.</title>
        <authorList>
            <person name="Lai Q."/>
            <person name="Shao Z."/>
        </authorList>
    </citation>
    <scope>NUCLEOTIDE SEQUENCE [LARGE SCALE GENOMIC DNA]</scope>
    <source>
        <strain evidence="1 2">22II14-10F7</strain>
    </source>
</reference>
<protein>
    <submittedName>
        <fullName evidence="1">Uncharacterized protein</fullName>
    </submittedName>
</protein>
<dbReference type="OrthoDB" id="1467836at2"/>
<keyword evidence="2" id="KW-1185">Reference proteome</keyword>
<dbReference type="Proteomes" id="UP000192746">
    <property type="component" value="Unassembled WGS sequence"/>
</dbReference>
<dbReference type="RefSeq" id="WP_084841000.1">
    <property type="nucleotide sequence ID" value="NZ_ARYN01000005.1"/>
</dbReference>
<evidence type="ECO:0000313" key="1">
    <source>
        <dbReference type="EMBL" id="ORL46340.1"/>
    </source>
</evidence>
<dbReference type="AlphaFoldDB" id="A0A1Y1T5M8"/>
<dbReference type="STRING" id="1185767.IIF7_07211"/>
<accession>A0A1Y1T5M8</accession>
<name>A0A1Y1T5M8_9FLAO</name>
<gene>
    <name evidence="1" type="ORF">IIF7_07211</name>
</gene>